<proteinExistence type="predicted"/>
<name>A0ABV8FN61_9ACTN</name>
<comment type="caution">
    <text evidence="1">The sequence shown here is derived from an EMBL/GenBank/DDBJ whole genome shotgun (WGS) entry which is preliminary data.</text>
</comment>
<reference evidence="2" key="1">
    <citation type="journal article" date="2019" name="Int. J. Syst. Evol. Microbiol.">
        <title>The Global Catalogue of Microorganisms (GCM) 10K type strain sequencing project: providing services to taxonomists for standard genome sequencing and annotation.</title>
        <authorList>
            <consortium name="The Broad Institute Genomics Platform"/>
            <consortium name="The Broad Institute Genome Sequencing Center for Infectious Disease"/>
            <person name="Wu L."/>
            <person name="Ma J."/>
        </authorList>
    </citation>
    <scope>NUCLEOTIDE SEQUENCE [LARGE SCALE GENOMIC DNA]</scope>
    <source>
        <strain evidence="2">TBRC 1826</strain>
    </source>
</reference>
<evidence type="ECO:0000313" key="2">
    <source>
        <dbReference type="Proteomes" id="UP001595847"/>
    </source>
</evidence>
<organism evidence="1 2">
    <name type="scientific">Nocardiopsis sediminis</name>
    <dbReference type="NCBI Taxonomy" id="1778267"/>
    <lineage>
        <taxon>Bacteria</taxon>
        <taxon>Bacillati</taxon>
        <taxon>Actinomycetota</taxon>
        <taxon>Actinomycetes</taxon>
        <taxon>Streptosporangiales</taxon>
        <taxon>Nocardiopsidaceae</taxon>
        <taxon>Nocardiopsis</taxon>
    </lineage>
</organism>
<dbReference type="Proteomes" id="UP001595847">
    <property type="component" value="Unassembled WGS sequence"/>
</dbReference>
<sequence length="134" mass="14688">MIGGRILTASAVAAWAQGSVYMSALVTFAKRHVIPIHVPALALATGLNGVSPVRAEKVHRRLDWPIFTFSELDRDSAIDVARTATRWQDEGISPADAHVINVALSRYDGWPIVTTAGESFWARFLPKTPIERLP</sequence>
<protein>
    <recommendedName>
        <fullName evidence="3">PIN domain-containing protein</fullName>
    </recommendedName>
</protein>
<keyword evidence="2" id="KW-1185">Reference proteome</keyword>
<dbReference type="EMBL" id="JBHSBH010000010">
    <property type="protein sequence ID" value="MFC3997551.1"/>
    <property type="molecule type" value="Genomic_DNA"/>
</dbReference>
<dbReference type="RefSeq" id="WP_378534599.1">
    <property type="nucleotide sequence ID" value="NZ_JBHSBH010000010.1"/>
</dbReference>
<gene>
    <name evidence="1" type="ORF">ACFOVU_16580</name>
</gene>
<evidence type="ECO:0008006" key="3">
    <source>
        <dbReference type="Google" id="ProtNLM"/>
    </source>
</evidence>
<evidence type="ECO:0000313" key="1">
    <source>
        <dbReference type="EMBL" id="MFC3997551.1"/>
    </source>
</evidence>
<accession>A0ABV8FN61</accession>